<dbReference type="PANTHER" id="PTHR48079:SF6">
    <property type="entry name" value="NAD(P)-BINDING DOMAIN-CONTAINING PROTEIN-RELATED"/>
    <property type="match status" value="1"/>
</dbReference>
<feature type="domain" description="Ketoreductase" evidence="1">
    <location>
        <begin position="15"/>
        <end position="171"/>
    </location>
</feature>
<reference evidence="2 3" key="1">
    <citation type="submission" date="2020-04" db="EMBL/GenBank/DDBJ databases">
        <authorList>
            <person name="Klaysubun C."/>
            <person name="Duangmal K."/>
            <person name="Lipun K."/>
        </authorList>
    </citation>
    <scope>NUCLEOTIDE SEQUENCE [LARGE SCALE GENOMIC DNA]</scope>
    <source>
        <strain evidence="2 3">JCM 11839</strain>
    </source>
</reference>
<dbReference type="InterPro" id="IPR057326">
    <property type="entry name" value="KR_dom"/>
</dbReference>
<protein>
    <submittedName>
        <fullName evidence="2">NAD-dependent epimerase/dehydratase family protein</fullName>
    </submittedName>
</protein>
<keyword evidence="3" id="KW-1185">Reference proteome</keyword>
<evidence type="ECO:0000313" key="3">
    <source>
        <dbReference type="Proteomes" id="UP001296706"/>
    </source>
</evidence>
<dbReference type="RefSeq" id="WP_169398477.1">
    <property type="nucleotide sequence ID" value="NZ_BAAAJH010000005.1"/>
</dbReference>
<dbReference type="InterPro" id="IPR051783">
    <property type="entry name" value="NAD(P)-dependent_oxidoreduct"/>
</dbReference>
<dbReference type="PANTHER" id="PTHR48079">
    <property type="entry name" value="PROTEIN YEEZ"/>
    <property type="match status" value="1"/>
</dbReference>
<organism evidence="2 3">
    <name type="scientific">Pseudonocardia xinjiangensis</name>
    <dbReference type="NCBI Taxonomy" id="75289"/>
    <lineage>
        <taxon>Bacteria</taxon>
        <taxon>Bacillati</taxon>
        <taxon>Actinomycetota</taxon>
        <taxon>Actinomycetes</taxon>
        <taxon>Pseudonocardiales</taxon>
        <taxon>Pseudonocardiaceae</taxon>
        <taxon>Pseudonocardia</taxon>
    </lineage>
</organism>
<dbReference type="Gene3D" id="3.40.50.720">
    <property type="entry name" value="NAD(P)-binding Rossmann-like Domain"/>
    <property type="match status" value="1"/>
</dbReference>
<dbReference type="InterPro" id="IPR036291">
    <property type="entry name" value="NAD(P)-bd_dom_sf"/>
</dbReference>
<dbReference type="InterPro" id="IPR001509">
    <property type="entry name" value="Epimerase_deHydtase"/>
</dbReference>
<sequence>MIYRWPSTSGCDDGRVLMVTGATGYLGSALLELAVREGHEVRVLVRDATKAADLLPAEVDVVMGDLADAEAVRRAVRGCDGVLHVAGSVESSLERARIANIEGTRSVLAAAVDAGVRRFVYTSSSAAVIDATGLVAETPSAPPALTDPYSATKAAAEELVLAAAADGLGAVVVNPVSIYGPSPLGPFSYNSLFLAAARGEVPAVVDAAVGWVLAEDAAAGHLLALEHGEPGRRYVLCGEIATFGRVLHSFADHVGGRRVQVLPPGSSLGEDADTFARRSEVYGHLPPVRVDDAGARALGFSPLGVDDGVARTAAWAAGR</sequence>
<proteinExistence type="predicted"/>
<comment type="caution">
    <text evidence="2">The sequence shown here is derived from an EMBL/GenBank/DDBJ whole genome shotgun (WGS) entry which is preliminary data.</text>
</comment>
<dbReference type="SUPFAM" id="SSF51735">
    <property type="entry name" value="NAD(P)-binding Rossmann-fold domains"/>
    <property type="match status" value="1"/>
</dbReference>
<evidence type="ECO:0000259" key="1">
    <source>
        <dbReference type="SMART" id="SM00822"/>
    </source>
</evidence>
<dbReference type="Pfam" id="PF01370">
    <property type="entry name" value="Epimerase"/>
    <property type="match status" value="1"/>
</dbReference>
<name>A0ABX1RKF1_9PSEU</name>
<accession>A0ABX1RKF1</accession>
<dbReference type="EMBL" id="JAAXKY010000101">
    <property type="protein sequence ID" value="NMH80424.1"/>
    <property type="molecule type" value="Genomic_DNA"/>
</dbReference>
<evidence type="ECO:0000313" key="2">
    <source>
        <dbReference type="EMBL" id="NMH80424.1"/>
    </source>
</evidence>
<gene>
    <name evidence="2" type="ORF">HF577_25475</name>
</gene>
<dbReference type="SMART" id="SM00822">
    <property type="entry name" value="PKS_KR"/>
    <property type="match status" value="1"/>
</dbReference>
<dbReference type="Proteomes" id="UP001296706">
    <property type="component" value="Unassembled WGS sequence"/>
</dbReference>